<sequence length="61" mass="7136">MHSKNFITTQSLDPASRKHWIPAFAGMTVRLYHYDAVNTFTADHKKVLRHLKLTFICYNLS</sequence>
<evidence type="ECO:0000313" key="1">
    <source>
        <dbReference type="EMBL" id="SPD75388.1"/>
    </source>
</evidence>
<dbReference type="EMBL" id="OJIN01000200">
    <property type="protein sequence ID" value="SPD75388.1"/>
    <property type="molecule type" value="Genomic_DNA"/>
</dbReference>
<name>A0A445N0V4_9BACT</name>
<proteinExistence type="predicted"/>
<accession>A0A445N0V4</accession>
<organism evidence="1">
    <name type="scientific">uncultured Desulfobacterium sp</name>
    <dbReference type="NCBI Taxonomy" id="201089"/>
    <lineage>
        <taxon>Bacteria</taxon>
        <taxon>Pseudomonadati</taxon>
        <taxon>Thermodesulfobacteriota</taxon>
        <taxon>Desulfobacteria</taxon>
        <taxon>Desulfobacterales</taxon>
        <taxon>Desulfobacteriaceae</taxon>
        <taxon>Desulfobacterium</taxon>
        <taxon>environmental samples</taxon>
    </lineage>
</organism>
<dbReference type="AlphaFoldDB" id="A0A445N0V4"/>
<protein>
    <submittedName>
        <fullName evidence="1">Uncharacterized protein</fullName>
    </submittedName>
</protein>
<gene>
    <name evidence="1" type="ORF">PITCH_A570001</name>
</gene>
<reference evidence="1" key="1">
    <citation type="submission" date="2018-01" db="EMBL/GenBank/DDBJ databases">
        <authorList>
            <person name="Regsiter A."/>
            <person name="William W."/>
        </authorList>
    </citation>
    <scope>NUCLEOTIDE SEQUENCE</scope>
    <source>
        <strain evidence="1">TRIP AH-1</strain>
    </source>
</reference>